<comment type="subcellular location">
    <subcellularLocation>
        <location evidence="4">Cell outer membrane</location>
        <topology evidence="4">Lipid-anchor</topology>
    </subcellularLocation>
</comment>
<dbReference type="AlphaFoldDB" id="A0A437LU30"/>
<dbReference type="GO" id="GO:0051205">
    <property type="term" value="P:protein insertion into membrane"/>
    <property type="evidence" value="ECO:0007669"/>
    <property type="project" value="UniProtKB-UniRule"/>
</dbReference>
<dbReference type="OrthoDB" id="5173551at2"/>
<evidence type="ECO:0000256" key="2">
    <source>
        <dbReference type="ARBA" id="ARBA00023136"/>
    </source>
</evidence>
<evidence type="ECO:0000256" key="5">
    <source>
        <dbReference type="SAM" id="SignalP"/>
    </source>
</evidence>
<comment type="subunit">
    <text evidence="4">Part of the Bam complex.</text>
</comment>
<proteinExistence type="inferred from homology"/>
<evidence type="ECO:0000256" key="4">
    <source>
        <dbReference type="HAMAP-Rule" id="MF_00923"/>
    </source>
</evidence>
<dbReference type="PANTHER" id="PTHR34512:SF30">
    <property type="entry name" value="OUTER MEMBRANE PROTEIN ASSEMBLY FACTOR BAMB"/>
    <property type="match status" value="1"/>
</dbReference>
<feature type="domain" description="Pyrrolo-quinoline quinone repeat" evidence="6">
    <location>
        <begin position="312"/>
        <end position="372"/>
    </location>
</feature>
<evidence type="ECO:0000259" key="6">
    <source>
        <dbReference type="Pfam" id="PF13360"/>
    </source>
</evidence>
<reference evidence="7 8" key="1">
    <citation type="submission" date="2019-01" db="EMBL/GenBank/DDBJ databases">
        <authorList>
            <person name="Chen W.-M."/>
        </authorList>
    </citation>
    <scope>NUCLEOTIDE SEQUENCE [LARGE SCALE GENOMIC DNA]</scope>
    <source>
        <strain evidence="7 8">CCP-18</strain>
    </source>
</reference>
<evidence type="ECO:0000313" key="7">
    <source>
        <dbReference type="EMBL" id="RVT88888.1"/>
    </source>
</evidence>
<dbReference type="EMBL" id="SACM01000001">
    <property type="protein sequence ID" value="RVT88888.1"/>
    <property type="molecule type" value="Genomic_DNA"/>
</dbReference>
<comment type="caution">
    <text evidence="7">The sequence shown here is derived from an EMBL/GenBank/DDBJ whole genome shotgun (WGS) entry which is preliminary data.</text>
</comment>
<evidence type="ECO:0000256" key="1">
    <source>
        <dbReference type="ARBA" id="ARBA00022729"/>
    </source>
</evidence>
<organism evidence="7 8">
    <name type="scientific">Inhella crocodyli</name>
    <dbReference type="NCBI Taxonomy" id="2499851"/>
    <lineage>
        <taxon>Bacteria</taxon>
        <taxon>Pseudomonadati</taxon>
        <taxon>Pseudomonadota</taxon>
        <taxon>Betaproteobacteria</taxon>
        <taxon>Burkholderiales</taxon>
        <taxon>Sphaerotilaceae</taxon>
        <taxon>Inhella</taxon>
    </lineage>
</organism>
<keyword evidence="4" id="KW-0449">Lipoprotein</keyword>
<comment type="similarity">
    <text evidence="4">Belongs to the BamB family.</text>
</comment>
<feature type="chain" id="PRO_5019595816" description="Outer membrane protein assembly factor BamB" evidence="5">
    <location>
        <begin position="26"/>
        <end position="375"/>
    </location>
</feature>
<dbReference type="NCBIfam" id="TIGR03300">
    <property type="entry name" value="assembly_YfgL"/>
    <property type="match status" value="1"/>
</dbReference>
<feature type="domain" description="Pyrrolo-quinoline quinone repeat" evidence="6">
    <location>
        <begin position="73"/>
        <end position="300"/>
    </location>
</feature>
<dbReference type="PANTHER" id="PTHR34512">
    <property type="entry name" value="CELL SURFACE PROTEIN"/>
    <property type="match status" value="1"/>
</dbReference>
<dbReference type="Gene3D" id="2.130.10.10">
    <property type="entry name" value="YVTN repeat-like/Quinoprotein amine dehydrogenase"/>
    <property type="match status" value="1"/>
</dbReference>
<name>A0A437LU30_9BURK</name>
<feature type="signal peptide" evidence="5">
    <location>
        <begin position="1"/>
        <end position="25"/>
    </location>
</feature>
<keyword evidence="2 4" id="KW-0472">Membrane</keyword>
<accession>A0A437LU30</accession>
<evidence type="ECO:0000313" key="8">
    <source>
        <dbReference type="Proteomes" id="UP000288587"/>
    </source>
</evidence>
<protein>
    <recommendedName>
        <fullName evidence="4">Outer membrane protein assembly factor BamB</fullName>
    </recommendedName>
</protein>
<dbReference type="InterPro" id="IPR015943">
    <property type="entry name" value="WD40/YVTN_repeat-like_dom_sf"/>
</dbReference>
<keyword evidence="4" id="KW-0564">Palmitate</keyword>
<dbReference type="SUPFAM" id="SSF50998">
    <property type="entry name" value="Quinoprotein alcohol dehydrogenase-like"/>
    <property type="match status" value="1"/>
</dbReference>
<keyword evidence="8" id="KW-1185">Reference proteome</keyword>
<dbReference type="InterPro" id="IPR002372">
    <property type="entry name" value="PQQ_rpt_dom"/>
</dbReference>
<sequence>MHRAAASGLLSLSVLLGLSACSLFGSDAPKPKPLAPVEATMAGRVVWTARIGAVDFPMAVATAGERFTVADSSGVVTALRANDGAELWRTSVGEKLSAGVGSDGRYAAVVTRNQELVVLDGGQVIWRKALPSPVHTSPLVAGERVFVQGVDRAVQAFDVLDGRKLWDMRRPGDALLLAHPGALLPYKDTLVVGQGPRLAGVDPLRGTLRWEVNLANPRGTNEVERLADVVGPLVRVGDFICGRAFQSAVGCVNATRGNLVWNRQSAGAVGVGADAEAVVGVDALSRISAWRTTNGESLWTSEDYQYRQMTAPLMQGKTAVVGDFEGVVHFLDRNTGKPQLRVQAGSSPLVSQPVLSGNTILVVAKDGGLHALRTE</sequence>
<dbReference type="Pfam" id="PF13360">
    <property type="entry name" value="PQQ_2"/>
    <property type="match status" value="2"/>
</dbReference>
<comment type="function">
    <text evidence="4">Part of the outer membrane protein assembly complex, which is involved in assembly and insertion of beta-barrel proteins into the outer membrane.</text>
</comment>
<dbReference type="InterPro" id="IPR011047">
    <property type="entry name" value="Quinoprotein_ADH-like_sf"/>
</dbReference>
<dbReference type="GO" id="GO:0043165">
    <property type="term" value="P:Gram-negative-bacterium-type cell outer membrane assembly"/>
    <property type="evidence" value="ECO:0007669"/>
    <property type="project" value="UniProtKB-UniRule"/>
</dbReference>
<dbReference type="Proteomes" id="UP000288587">
    <property type="component" value="Unassembled WGS sequence"/>
</dbReference>
<keyword evidence="3 4" id="KW-0998">Cell outer membrane</keyword>
<gene>
    <name evidence="4 7" type="primary">bamB</name>
    <name evidence="7" type="ORF">EOD73_00095</name>
</gene>
<dbReference type="PROSITE" id="PS51257">
    <property type="entry name" value="PROKAR_LIPOPROTEIN"/>
    <property type="match status" value="1"/>
</dbReference>
<evidence type="ECO:0000256" key="3">
    <source>
        <dbReference type="ARBA" id="ARBA00023237"/>
    </source>
</evidence>
<keyword evidence="1 4" id="KW-0732">Signal</keyword>
<dbReference type="InterPro" id="IPR017687">
    <property type="entry name" value="BamB"/>
</dbReference>
<dbReference type="GO" id="GO:0009279">
    <property type="term" value="C:cell outer membrane"/>
    <property type="evidence" value="ECO:0007669"/>
    <property type="project" value="UniProtKB-SubCell"/>
</dbReference>
<dbReference type="HAMAP" id="MF_00923">
    <property type="entry name" value="OM_assembly_BamB"/>
    <property type="match status" value="1"/>
</dbReference>